<dbReference type="RefSeq" id="WP_188773523.1">
    <property type="nucleotide sequence ID" value="NZ_BMMB01000001.1"/>
</dbReference>
<dbReference type="EMBL" id="JAVDQH010000004">
    <property type="protein sequence ID" value="MDR6243312.1"/>
    <property type="molecule type" value="Genomic_DNA"/>
</dbReference>
<organism evidence="2 3">
    <name type="scientific">Paenibacillus hunanensis</name>
    <dbReference type="NCBI Taxonomy" id="539262"/>
    <lineage>
        <taxon>Bacteria</taxon>
        <taxon>Bacillati</taxon>
        <taxon>Bacillota</taxon>
        <taxon>Bacilli</taxon>
        <taxon>Bacillales</taxon>
        <taxon>Paenibacillaceae</taxon>
        <taxon>Paenibacillus</taxon>
    </lineage>
</organism>
<dbReference type="Proteomes" id="UP001185028">
    <property type="component" value="Unassembled WGS sequence"/>
</dbReference>
<feature type="transmembrane region" description="Helical" evidence="1">
    <location>
        <begin position="37"/>
        <end position="54"/>
    </location>
</feature>
<name>A0ABU1IY67_9BACL</name>
<keyword evidence="3" id="KW-1185">Reference proteome</keyword>
<comment type="caution">
    <text evidence="2">The sequence shown here is derived from an EMBL/GenBank/DDBJ whole genome shotgun (WGS) entry which is preliminary data.</text>
</comment>
<evidence type="ECO:0000313" key="3">
    <source>
        <dbReference type="Proteomes" id="UP001185028"/>
    </source>
</evidence>
<evidence type="ECO:0000313" key="2">
    <source>
        <dbReference type="EMBL" id="MDR6243312.1"/>
    </source>
</evidence>
<keyword evidence="1" id="KW-0812">Transmembrane</keyword>
<accession>A0ABU1IY67</accession>
<keyword evidence="1" id="KW-1133">Transmembrane helix</keyword>
<proteinExistence type="predicted"/>
<keyword evidence="1" id="KW-0472">Membrane</keyword>
<reference evidence="2 3" key="1">
    <citation type="submission" date="2023-07" db="EMBL/GenBank/DDBJ databases">
        <title>Genomic Encyclopedia of Type Strains, Phase IV (KMG-IV): sequencing the most valuable type-strain genomes for metagenomic binning, comparative biology and taxonomic classification.</title>
        <authorList>
            <person name="Goeker M."/>
        </authorList>
    </citation>
    <scope>NUCLEOTIDE SEQUENCE [LARGE SCALE GENOMIC DNA]</scope>
    <source>
        <strain evidence="2 3">DSM 22170</strain>
    </source>
</reference>
<sequence>MKTGDDPHHDPEGIYAETHQPRDFAVKPSISSERTQLLVAAIVLVVTAVLLIEWQW</sequence>
<gene>
    <name evidence="2" type="ORF">JOC58_001199</name>
</gene>
<evidence type="ECO:0000256" key="1">
    <source>
        <dbReference type="SAM" id="Phobius"/>
    </source>
</evidence>
<protein>
    <submittedName>
        <fullName evidence="2">Uncharacterized protein</fullName>
    </submittedName>
</protein>